<evidence type="ECO:0000313" key="6">
    <source>
        <dbReference type="EMBL" id="KKD35778.1"/>
    </source>
</evidence>
<feature type="transmembrane region" description="Helical" evidence="5">
    <location>
        <begin position="82"/>
        <end position="106"/>
    </location>
</feature>
<feature type="transmembrane region" description="Helical" evidence="5">
    <location>
        <begin position="250"/>
        <end position="269"/>
    </location>
</feature>
<feature type="transmembrane region" description="Helical" evidence="5">
    <location>
        <begin position="382"/>
        <end position="403"/>
    </location>
</feature>
<feature type="transmembrane region" description="Helical" evidence="5">
    <location>
        <begin position="41"/>
        <end position="62"/>
    </location>
</feature>
<keyword evidence="3 5" id="KW-1133">Transmembrane helix</keyword>
<sequence>MKKLLARLDFSYLYALIGEATLALTFAFYITIARVLGPEQYGIFAAAIALAAILSLFIQFGLPTLLTREVAAHPDEATQSTVLFLVLEGLTSIGVLIILLPLALLLGYKNEVLIVCYLAVISEVCRAAIMTLRGAIKGLGWFRTESVAVGVERLAVVAIATAVLLQTENLILVVATVVMVRAANTIGLVYYLSRQIKIYSPVSRQQLINTLKIAYPFALSGVLWILYYQVDVVMLKSLSTGEETGFYSASYRVLEMFSALPRVVFYVIFTRFARYYTTEPDKLPEQIFKAARLLLLVVIPAIVVAGLIQTHLINILYGDEFSQSVTSLSILLPSLAIKMFGNIADQFLQATGHEKKLPLILMAAASTNVLINALLIPHYASMGAAFATFLSECILATLSLRILAQIGYSQASKNIGFIAIISLVVTAIPSLLLYGLTPIIGIGVIIPCIAILLFRMRYKNFLEPVPSEQL</sequence>
<organism evidence="6 7">
    <name type="scientific">Limnoraphis robusta CS-951</name>
    <dbReference type="NCBI Taxonomy" id="1637645"/>
    <lineage>
        <taxon>Bacteria</taxon>
        <taxon>Bacillati</taxon>
        <taxon>Cyanobacteriota</taxon>
        <taxon>Cyanophyceae</taxon>
        <taxon>Oscillatoriophycideae</taxon>
        <taxon>Oscillatoriales</taxon>
        <taxon>Sirenicapillariaceae</taxon>
        <taxon>Limnoraphis</taxon>
    </lineage>
</organism>
<keyword evidence="4 5" id="KW-0472">Membrane</keyword>
<evidence type="ECO:0000313" key="7">
    <source>
        <dbReference type="Proteomes" id="UP000033607"/>
    </source>
</evidence>
<protein>
    <submittedName>
        <fullName evidence="6">Lipopolysaccharide O-side chain biosynthesis protein (O-antigen transpoter)</fullName>
    </submittedName>
</protein>
<accession>A0A0F5YAM4</accession>
<dbReference type="Pfam" id="PF01943">
    <property type="entry name" value="Polysacc_synt"/>
    <property type="match status" value="1"/>
</dbReference>
<feature type="transmembrane region" description="Helical" evidence="5">
    <location>
        <begin position="290"/>
        <end position="313"/>
    </location>
</feature>
<feature type="transmembrane region" description="Helical" evidence="5">
    <location>
        <begin position="12"/>
        <end position="35"/>
    </location>
</feature>
<dbReference type="InterPro" id="IPR052556">
    <property type="entry name" value="PolySynth_Transporter"/>
</dbReference>
<reference evidence="6 7" key="1">
    <citation type="submission" date="2015-06" db="EMBL/GenBank/DDBJ databases">
        <title>Draft genome assembly of filamentous brackish cyanobacterium Limnoraphis robusta strain CS-951.</title>
        <authorList>
            <person name="Willis A."/>
            <person name="Parks M."/>
            <person name="Burford M.A."/>
        </authorList>
    </citation>
    <scope>NUCLEOTIDE SEQUENCE [LARGE SCALE GENOMIC DNA]</scope>
    <source>
        <strain evidence="6 7">CS-951</strain>
    </source>
</reference>
<evidence type="ECO:0000256" key="1">
    <source>
        <dbReference type="ARBA" id="ARBA00004141"/>
    </source>
</evidence>
<feature type="transmembrane region" description="Helical" evidence="5">
    <location>
        <begin position="357"/>
        <end position="376"/>
    </location>
</feature>
<feature type="transmembrane region" description="Helical" evidence="5">
    <location>
        <begin position="112"/>
        <end position="135"/>
    </location>
</feature>
<evidence type="ECO:0000256" key="2">
    <source>
        <dbReference type="ARBA" id="ARBA00022692"/>
    </source>
</evidence>
<evidence type="ECO:0000256" key="3">
    <source>
        <dbReference type="ARBA" id="ARBA00022989"/>
    </source>
</evidence>
<dbReference type="InterPro" id="IPR002797">
    <property type="entry name" value="Polysacc_synth"/>
</dbReference>
<proteinExistence type="predicted"/>
<dbReference type="RefSeq" id="WP_046281002.1">
    <property type="nucleotide sequence ID" value="NZ_LATL02000286.1"/>
</dbReference>
<dbReference type="AlphaFoldDB" id="A0A0F5YAM4"/>
<feature type="transmembrane region" description="Helical" evidence="5">
    <location>
        <begin position="439"/>
        <end position="456"/>
    </location>
</feature>
<evidence type="ECO:0000256" key="5">
    <source>
        <dbReference type="SAM" id="Phobius"/>
    </source>
</evidence>
<dbReference type="OrthoDB" id="103403at2"/>
<dbReference type="EMBL" id="LATL02000286">
    <property type="protein sequence ID" value="KKD35778.1"/>
    <property type="molecule type" value="Genomic_DNA"/>
</dbReference>
<feature type="transmembrane region" description="Helical" evidence="5">
    <location>
        <begin position="325"/>
        <end position="345"/>
    </location>
</feature>
<feature type="transmembrane region" description="Helical" evidence="5">
    <location>
        <begin position="415"/>
        <end position="433"/>
    </location>
</feature>
<dbReference type="CDD" id="cd13128">
    <property type="entry name" value="MATE_Wzx_like"/>
    <property type="match status" value="1"/>
</dbReference>
<keyword evidence="2 5" id="KW-0812">Transmembrane</keyword>
<feature type="transmembrane region" description="Helical" evidence="5">
    <location>
        <begin position="213"/>
        <end position="230"/>
    </location>
</feature>
<gene>
    <name evidence="6" type="ORF">WN50_23355</name>
</gene>
<evidence type="ECO:0000256" key="4">
    <source>
        <dbReference type="ARBA" id="ARBA00023136"/>
    </source>
</evidence>
<comment type="caution">
    <text evidence="6">The sequence shown here is derived from an EMBL/GenBank/DDBJ whole genome shotgun (WGS) entry which is preliminary data.</text>
</comment>
<name>A0A0F5YAM4_9CYAN</name>
<dbReference type="PANTHER" id="PTHR43424:SF1">
    <property type="entry name" value="LOCUS PUTATIVE PROTEIN 1-RELATED"/>
    <property type="match status" value="1"/>
</dbReference>
<dbReference type="Proteomes" id="UP000033607">
    <property type="component" value="Unassembled WGS sequence"/>
</dbReference>
<comment type="subcellular location">
    <subcellularLocation>
        <location evidence="1">Membrane</location>
        <topology evidence="1">Multi-pass membrane protein</topology>
    </subcellularLocation>
</comment>
<dbReference type="GO" id="GO:0016020">
    <property type="term" value="C:membrane"/>
    <property type="evidence" value="ECO:0007669"/>
    <property type="project" value="UniProtKB-SubCell"/>
</dbReference>
<dbReference type="PANTHER" id="PTHR43424">
    <property type="entry name" value="LOCUS PUTATIVE PROTEIN 1-RELATED"/>
    <property type="match status" value="1"/>
</dbReference>
<feature type="transmembrane region" description="Helical" evidence="5">
    <location>
        <begin position="171"/>
        <end position="192"/>
    </location>
</feature>